<reference evidence="1 2" key="1">
    <citation type="submission" date="2014-11" db="EMBL/GenBank/DDBJ databases">
        <authorList>
            <person name="Zhu J."/>
            <person name="Qi W."/>
            <person name="Song R."/>
        </authorList>
    </citation>
    <scope>NUCLEOTIDE SEQUENCE [LARGE SCALE GENOMIC DNA]</scope>
</reference>
<evidence type="ECO:0000313" key="2">
    <source>
        <dbReference type="Proteomes" id="UP000041254"/>
    </source>
</evidence>
<name>A0A0G4GMJ4_VITBC</name>
<dbReference type="VEuPathDB" id="CryptoDB:Vbra_10161"/>
<accession>A0A0G4GMJ4</accession>
<organism evidence="1 2">
    <name type="scientific">Vitrella brassicaformis (strain CCMP3155)</name>
    <dbReference type="NCBI Taxonomy" id="1169540"/>
    <lineage>
        <taxon>Eukaryota</taxon>
        <taxon>Sar</taxon>
        <taxon>Alveolata</taxon>
        <taxon>Colpodellida</taxon>
        <taxon>Vitrellaceae</taxon>
        <taxon>Vitrella</taxon>
    </lineage>
</organism>
<protein>
    <submittedName>
        <fullName evidence="1">Uncharacterized protein</fullName>
    </submittedName>
</protein>
<dbReference type="EMBL" id="CDMY01000718">
    <property type="protein sequence ID" value="CEM31414.1"/>
    <property type="molecule type" value="Genomic_DNA"/>
</dbReference>
<sequence>MRGAAIKNVQDARGDTHENGFRYILNMYGLPPDRYLGPADGLPTTDHLQQMRDWCVGQHHSHAQATLCLCVWATHWNAFIRPQ</sequence>
<keyword evidence="2" id="KW-1185">Reference proteome</keyword>
<dbReference type="InParanoid" id="A0A0G4GMJ4"/>
<proteinExistence type="predicted"/>
<dbReference type="Proteomes" id="UP000041254">
    <property type="component" value="Unassembled WGS sequence"/>
</dbReference>
<gene>
    <name evidence="1" type="ORF">Vbra_10161</name>
</gene>
<dbReference type="AlphaFoldDB" id="A0A0G4GMJ4"/>
<evidence type="ECO:0000313" key="1">
    <source>
        <dbReference type="EMBL" id="CEM31414.1"/>
    </source>
</evidence>